<organism evidence="2 3">
    <name type="scientific">Lentzea fradiae</name>
    <dbReference type="NCBI Taxonomy" id="200378"/>
    <lineage>
        <taxon>Bacteria</taxon>
        <taxon>Bacillati</taxon>
        <taxon>Actinomycetota</taxon>
        <taxon>Actinomycetes</taxon>
        <taxon>Pseudonocardiales</taxon>
        <taxon>Pseudonocardiaceae</taxon>
        <taxon>Lentzea</taxon>
    </lineage>
</organism>
<dbReference type="RefSeq" id="WP_090047172.1">
    <property type="nucleotide sequence ID" value="NZ_FNCC01000003.1"/>
</dbReference>
<name>A0A1G7NR59_9PSEU</name>
<feature type="transmembrane region" description="Helical" evidence="1">
    <location>
        <begin position="76"/>
        <end position="97"/>
    </location>
</feature>
<evidence type="ECO:0000313" key="3">
    <source>
        <dbReference type="Proteomes" id="UP000199623"/>
    </source>
</evidence>
<keyword evidence="1" id="KW-0472">Membrane</keyword>
<keyword evidence="1" id="KW-0812">Transmembrane</keyword>
<keyword evidence="2" id="KW-0863">Zinc-finger</keyword>
<accession>A0A1G7NR59</accession>
<evidence type="ECO:0000256" key="1">
    <source>
        <dbReference type="SAM" id="Phobius"/>
    </source>
</evidence>
<feature type="transmembrane region" description="Helical" evidence="1">
    <location>
        <begin position="176"/>
        <end position="196"/>
    </location>
</feature>
<feature type="transmembrane region" description="Helical" evidence="1">
    <location>
        <begin position="109"/>
        <end position="129"/>
    </location>
</feature>
<dbReference type="GO" id="GO:0008270">
    <property type="term" value="F:zinc ion binding"/>
    <property type="evidence" value="ECO:0007669"/>
    <property type="project" value="UniProtKB-KW"/>
</dbReference>
<dbReference type="EMBL" id="FNCC01000003">
    <property type="protein sequence ID" value="SDF76482.1"/>
    <property type="molecule type" value="Genomic_DNA"/>
</dbReference>
<proteinExistence type="predicted"/>
<keyword evidence="1" id="KW-1133">Transmembrane helix</keyword>
<evidence type="ECO:0000313" key="2">
    <source>
        <dbReference type="EMBL" id="SDF76482.1"/>
    </source>
</evidence>
<keyword evidence="2" id="KW-0479">Metal-binding</keyword>
<feature type="transmembrane region" description="Helical" evidence="1">
    <location>
        <begin position="233"/>
        <end position="253"/>
    </location>
</feature>
<sequence>MTAHHPTDQSLRRYERGDDDIPADELWAVESHLENCAPCRARLVPDPVATAVWAELQPALDRTPQMPRARRRWNGWFSPAAAPWLAMVVLVTAAAVALDRLGLMAGERVSVVLLVAPLLPVLGVAASWSRALDPAHELVSATPRAGLPLVFRRTAAVLAVVVPGLSLAGLVTGVGFTLWLLPCLAFTVGTLALGTLVGITRAALALTAAWATAIAGPPLLFQRTPLLLDTALTPLWLALLAAGLVVVVLRRMAFTRLETNL</sequence>
<dbReference type="AlphaFoldDB" id="A0A1G7NR59"/>
<dbReference type="Proteomes" id="UP000199623">
    <property type="component" value="Unassembled WGS sequence"/>
</dbReference>
<dbReference type="STRING" id="200378.SAMN05216553_103165"/>
<reference evidence="3" key="1">
    <citation type="submission" date="2016-10" db="EMBL/GenBank/DDBJ databases">
        <authorList>
            <person name="Varghese N."/>
            <person name="Submissions S."/>
        </authorList>
    </citation>
    <scope>NUCLEOTIDE SEQUENCE [LARGE SCALE GENOMIC DNA]</scope>
    <source>
        <strain evidence="3">CGMCC 4.3506</strain>
    </source>
</reference>
<keyword evidence="3" id="KW-1185">Reference proteome</keyword>
<gene>
    <name evidence="2" type="ORF">SAMN05216553_103165</name>
</gene>
<dbReference type="OrthoDB" id="3424744at2"/>
<keyword evidence="2" id="KW-0862">Zinc</keyword>
<feature type="transmembrane region" description="Helical" evidence="1">
    <location>
        <begin position="203"/>
        <end position="221"/>
    </location>
</feature>
<feature type="transmembrane region" description="Helical" evidence="1">
    <location>
        <begin position="150"/>
        <end position="170"/>
    </location>
</feature>
<protein>
    <submittedName>
        <fullName evidence="2">Putative zinc-finger</fullName>
    </submittedName>
</protein>